<feature type="region of interest" description="Disordered" evidence="1">
    <location>
        <begin position="1"/>
        <end position="62"/>
    </location>
</feature>
<protein>
    <submittedName>
        <fullName evidence="2">Uncharacterized protein</fullName>
    </submittedName>
</protein>
<name>A0A6A5YT65_9PLEO</name>
<keyword evidence="3" id="KW-1185">Reference proteome</keyword>
<evidence type="ECO:0000256" key="1">
    <source>
        <dbReference type="SAM" id="MobiDB-lite"/>
    </source>
</evidence>
<sequence>MSDDQPQPSRGLVSRIGRKLKKTKTTPDQRRNTVDNTTKRQPQRLQKRNASQPFPDRQEGINELGERTYSIWSETSTLVDEVRRDHTDMIHGLAHHGSFDSLIEGTRTIRLEEDEEVTEAQMRRIGRCEARFKKVSSDVWQRIASFLNPADAAILAVTSKTLLEKLGLAPLDALTLPENQRYRISFLNHLDRHLPNHLLCYPCATYHRRFSRDEKLKADFINNPLYLCPKVFSTYLPRMRLTQGRELPYSFIQLATRHAHSRHHGIHADRLSRRWKDASGWSHQSRYTIHDGRLLMRIRSQIFAPPCLTPTAERMLLYDREDYIPFFSVCKHWQNGELMRLCKCALSHVPGPHQSTLDRIRESPNLKAWVVKPGFVARQCDECRPARRCPECPTEYLIEITMAEDKNDPVCRFKHVLVVTRWSDLGDGSSPTSSPEYCAINGVKVDEGYDSFSHVGRRAVAGIFESKVSGCIPGQRMISLNPKNEKLGEAGHGWY</sequence>
<accession>A0A6A5YT65</accession>
<gene>
    <name evidence="2" type="ORF">BDV96DRAFT_586118</name>
</gene>
<proteinExistence type="predicted"/>
<dbReference type="Proteomes" id="UP000799770">
    <property type="component" value="Unassembled WGS sequence"/>
</dbReference>
<evidence type="ECO:0000313" key="3">
    <source>
        <dbReference type="Proteomes" id="UP000799770"/>
    </source>
</evidence>
<dbReference type="AlphaFoldDB" id="A0A6A5YT65"/>
<dbReference type="EMBL" id="ML977343">
    <property type="protein sequence ID" value="KAF2109268.1"/>
    <property type="molecule type" value="Genomic_DNA"/>
</dbReference>
<organism evidence="2 3">
    <name type="scientific">Lophiotrema nucula</name>
    <dbReference type="NCBI Taxonomy" id="690887"/>
    <lineage>
        <taxon>Eukaryota</taxon>
        <taxon>Fungi</taxon>
        <taxon>Dikarya</taxon>
        <taxon>Ascomycota</taxon>
        <taxon>Pezizomycotina</taxon>
        <taxon>Dothideomycetes</taxon>
        <taxon>Pleosporomycetidae</taxon>
        <taxon>Pleosporales</taxon>
        <taxon>Lophiotremataceae</taxon>
        <taxon>Lophiotrema</taxon>
    </lineage>
</organism>
<dbReference type="OrthoDB" id="3912356at2759"/>
<evidence type="ECO:0000313" key="2">
    <source>
        <dbReference type="EMBL" id="KAF2109268.1"/>
    </source>
</evidence>
<reference evidence="2" key="1">
    <citation type="journal article" date="2020" name="Stud. Mycol.">
        <title>101 Dothideomycetes genomes: a test case for predicting lifestyles and emergence of pathogens.</title>
        <authorList>
            <person name="Haridas S."/>
            <person name="Albert R."/>
            <person name="Binder M."/>
            <person name="Bloem J."/>
            <person name="Labutti K."/>
            <person name="Salamov A."/>
            <person name="Andreopoulos B."/>
            <person name="Baker S."/>
            <person name="Barry K."/>
            <person name="Bills G."/>
            <person name="Bluhm B."/>
            <person name="Cannon C."/>
            <person name="Castanera R."/>
            <person name="Culley D."/>
            <person name="Daum C."/>
            <person name="Ezra D."/>
            <person name="Gonzalez J."/>
            <person name="Henrissat B."/>
            <person name="Kuo A."/>
            <person name="Liang C."/>
            <person name="Lipzen A."/>
            <person name="Lutzoni F."/>
            <person name="Magnuson J."/>
            <person name="Mondo S."/>
            <person name="Nolan M."/>
            <person name="Ohm R."/>
            <person name="Pangilinan J."/>
            <person name="Park H.-J."/>
            <person name="Ramirez L."/>
            <person name="Alfaro M."/>
            <person name="Sun H."/>
            <person name="Tritt A."/>
            <person name="Yoshinaga Y."/>
            <person name="Zwiers L.-H."/>
            <person name="Turgeon B."/>
            <person name="Goodwin S."/>
            <person name="Spatafora J."/>
            <person name="Crous P."/>
            <person name="Grigoriev I."/>
        </authorList>
    </citation>
    <scope>NUCLEOTIDE SEQUENCE</scope>
    <source>
        <strain evidence="2">CBS 627.86</strain>
    </source>
</reference>